<organism evidence="1">
    <name type="scientific">marine sediment metagenome</name>
    <dbReference type="NCBI Taxonomy" id="412755"/>
    <lineage>
        <taxon>unclassified sequences</taxon>
        <taxon>metagenomes</taxon>
        <taxon>ecological metagenomes</taxon>
    </lineage>
</organism>
<sequence>TKGLSSGFFLIQFGEEDLFAVVCQGGGYRVHAGLLGGAAGELKGILDIPPLIHHRERLLG</sequence>
<dbReference type="EMBL" id="BARV01042921">
    <property type="protein sequence ID" value="GAI52155.1"/>
    <property type="molecule type" value="Genomic_DNA"/>
</dbReference>
<accession>X1QME1</accession>
<proteinExistence type="predicted"/>
<protein>
    <submittedName>
        <fullName evidence="1">Uncharacterized protein</fullName>
    </submittedName>
</protein>
<name>X1QME1_9ZZZZ</name>
<reference evidence="1" key="1">
    <citation type="journal article" date="2014" name="Front. Microbiol.">
        <title>High frequency of phylogenetically diverse reductive dehalogenase-homologous genes in deep subseafloor sedimentary metagenomes.</title>
        <authorList>
            <person name="Kawai M."/>
            <person name="Futagami T."/>
            <person name="Toyoda A."/>
            <person name="Takaki Y."/>
            <person name="Nishi S."/>
            <person name="Hori S."/>
            <person name="Arai W."/>
            <person name="Tsubouchi T."/>
            <person name="Morono Y."/>
            <person name="Uchiyama I."/>
            <person name="Ito T."/>
            <person name="Fujiyama A."/>
            <person name="Inagaki F."/>
            <person name="Takami H."/>
        </authorList>
    </citation>
    <scope>NUCLEOTIDE SEQUENCE</scope>
    <source>
        <strain evidence="1">Expedition CK06-06</strain>
    </source>
</reference>
<comment type="caution">
    <text evidence="1">The sequence shown here is derived from an EMBL/GenBank/DDBJ whole genome shotgun (WGS) entry which is preliminary data.</text>
</comment>
<feature type="non-terminal residue" evidence="1">
    <location>
        <position position="1"/>
    </location>
</feature>
<evidence type="ECO:0000313" key="1">
    <source>
        <dbReference type="EMBL" id="GAI52155.1"/>
    </source>
</evidence>
<dbReference type="AlphaFoldDB" id="X1QME1"/>
<gene>
    <name evidence="1" type="ORF">S06H3_64314</name>
</gene>